<feature type="transmembrane region" description="Helical" evidence="2">
    <location>
        <begin position="73"/>
        <end position="96"/>
    </location>
</feature>
<evidence type="ECO:0000313" key="4">
    <source>
        <dbReference type="EMBL" id="MBA8927742.1"/>
    </source>
</evidence>
<keyword evidence="2" id="KW-1133">Transmembrane helix</keyword>
<accession>A0ABR6BM94</accession>
<dbReference type="InterPro" id="IPR058330">
    <property type="entry name" value="DUF8017"/>
</dbReference>
<sequence length="310" mass="32153">MTWPTGGQSDSTQPYTGGFGPQGSQGDQPGHGYPGQQQYGYPQYQQQYQYSGLGMYGNQPQQQPPKPPRKTKALAIVLTLVGVLVVGGGVAIALVLSQKSQPTPVANGSSSAAPSTTAPLKPTDPRIAGWQTQVSNTRNVAYDLPKAQWTLRDPDDVLPLGPSTGDFVTGTGGATYMTGYCAGQSGSIRAGIAVTANDKDAPDKSAPATAAHWAKVAYQYSKGQPADITLEPSKTIRVADGATEAVLAVADATLHIDDACFPKTAKVYTAAVKTKQAGSVLLVLFADQGVPGAISEADAVKIMTSMRPAS</sequence>
<dbReference type="Proteomes" id="UP000517916">
    <property type="component" value="Unassembled WGS sequence"/>
</dbReference>
<dbReference type="Pfam" id="PF26056">
    <property type="entry name" value="DUF8017"/>
    <property type="match status" value="1"/>
</dbReference>
<comment type="caution">
    <text evidence="4">The sequence shown here is derived from an EMBL/GenBank/DDBJ whole genome shotgun (WGS) entry which is preliminary data.</text>
</comment>
<feature type="compositionally biased region" description="Low complexity" evidence="1">
    <location>
        <begin position="109"/>
        <end position="121"/>
    </location>
</feature>
<organism evidence="4 5">
    <name type="scientific">Kutzneria viridogrisea</name>
    <dbReference type="NCBI Taxonomy" id="47990"/>
    <lineage>
        <taxon>Bacteria</taxon>
        <taxon>Bacillati</taxon>
        <taxon>Actinomycetota</taxon>
        <taxon>Actinomycetes</taxon>
        <taxon>Pseudonocardiales</taxon>
        <taxon>Pseudonocardiaceae</taxon>
        <taxon>Kutzneria</taxon>
    </lineage>
</organism>
<feature type="compositionally biased region" description="Low complexity" evidence="1">
    <location>
        <begin position="25"/>
        <end position="39"/>
    </location>
</feature>
<evidence type="ECO:0000259" key="3">
    <source>
        <dbReference type="Pfam" id="PF26056"/>
    </source>
</evidence>
<dbReference type="EMBL" id="JACJID010000003">
    <property type="protein sequence ID" value="MBA8927742.1"/>
    <property type="molecule type" value="Genomic_DNA"/>
</dbReference>
<keyword evidence="2" id="KW-0472">Membrane</keyword>
<proteinExistence type="predicted"/>
<protein>
    <recommendedName>
        <fullName evidence="3">DUF8017 domain-containing protein</fullName>
    </recommendedName>
</protein>
<feature type="region of interest" description="Disordered" evidence="1">
    <location>
        <begin position="101"/>
        <end position="126"/>
    </location>
</feature>
<gene>
    <name evidence="4" type="ORF">BC739_004948</name>
</gene>
<evidence type="ECO:0000256" key="2">
    <source>
        <dbReference type="SAM" id="Phobius"/>
    </source>
</evidence>
<reference evidence="4 5" key="1">
    <citation type="submission" date="2020-08" db="EMBL/GenBank/DDBJ databases">
        <title>Genomic Encyclopedia of Archaeal and Bacterial Type Strains, Phase II (KMG-II): from individual species to whole genera.</title>
        <authorList>
            <person name="Goeker M."/>
        </authorList>
    </citation>
    <scope>NUCLEOTIDE SEQUENCE [LARGE SCALE GENOMIC DNA]</scope>
    <source>
        <strain evidence="4 5">DSM 43850</strain>
    </source>
</reference>
<dbReference type="RefSeq" id="WP_148309394.1">
    <property type="nucleotide sequence ID" value="NZ_BAAABQ010000025.1"/>
</dbReference>
<keyword evidence="5" id="KW-1185">Reference proteome</keyword>
<evidence type="ECO:0000313" key="5">
    <source>
        <dbReference type="Proteomes" id="UP000517916"/>
    </source>
</evidence>
<name>A0ABR6BM94_9PSEU</name>
<feature type="domain" description="DUF8017" evidence="3">
    <location>
        <begin position="124"/>
        <end position="309"/>
    </location>
</feature>
<keyword evidence="2" id="KW-0812">Transmembrane</keyword>
<feature type="region of interest" description="Disordered" evidence="1">
    <location>
        <begin position="1"/>
        <end position="39"/>
    </location>
</feature>
<feature type="compositionally biased region" description="Polar residues" evidence="1">
    <location>
        <begin position="1"/>
        <end position="15"/>
    </location>
</feature>
<evidence type="ECO:0000256" key="1">
    <source>
        <dbReference type="SAM" id="MobiDB-lite"/>
    </source>
</evidence>